<feature type="modified residue" description="4-aspartylphosphate" evidence="6">
    <location>
        <position position="55"/>
    </location>
</feature>
<dbReference type="RefSeq" id="WP_110326142.1">
    <property type="nucleotide sequence ID" value="NZ_QJKD01000024.1"/>
</dbReference>
<keyword evidence="3" id="KW-0238">DNA-binding</keyword>
<evidence type="ECO:0000256" key="5">
    <source>
        <dbReference type="ARBA" id="ARBA00024867"/>
    </source>
</evidence>
<evidence type="ECO:0000313" key="9">
    <source>
        <dbReference type="EMBL" id="PXX45551.1"/>
    </source>
</evidence>
<dbReference type="Gene3D" id="3.40.50.2300">
    <property type="match status" value="1"/>
</dbReference>
<dbReference type="InterPro" id="IPR018062">
    <property type="entry name" value="HTH_AraC-typ_CS"/>
</dbReference>
<dbReference type="InterPro" id="IPR020449">
    <property type="entry name" value="Tscrpt_reg_AraC-type_HTH"/>
</dbReference>
<reference evidence="9 10" key="1">
    <citation type="submission" date="2018-05" db="EMBL/GenBank/DDBJ databases">
        <title>Genomic Encyclopedia of Type Strains, Phase IV (KMG-IV): sequencing the most valuable type-strain genomes for metagenomic binning, comparative biology and taxonomic classification.</title>
        <authorList>
            <person name="Goeker M."/>
        </authorList>
    </citation>
    <scope>NUCLEOTIDE SEQUENCE [LARGE SCALE GENOMIC DNA]</scope>
    <source>
        <strain evidence="9 10">DSM 24995</strain>
    </source>
</reference>
<sequence>MFRVLVVDDEPSAVEYICNIIKMKCPDLNVVGTAENGLEGLAEYQVLEPDLVVSDVKMPVMDGLLMVKAIREMNPEAQILLVSGYQEFKYVKEALSIGVSDYVLKPMTPANFVTSAAPIIKKLKGRMYEQRKVLVRQVVAGEKADEDEIRTYFPEEEYYLAVIRENGLPRRFTGNYGMEMLSELEDTIFVYGRDEREALYICPANALNDRAFSLMIEKEAFRKKNDSNFVTTVMMEKAVERSWLPKAMEQIYRSLNSRLSIGVNQRFFAEEGEKDMDKRKELYDKEALRSMERFLEKKEYDMLLERLWEFIKSTERAAYPQLCLERFVRQLALKIQQYRNFRGDVFEDEMMMEDAFYYAGSVEELFDSLKSIFIRYWKEDREAVKLDSNQFLDTIKCYIDQHMAEDITVSTVCREFGLSQSYLNMIFRKYGMQSFNIYLRTVRIEKAKRIMERNPQMFIKDIAMMAGYKDQFYFSRIFRAVTGVSPSEYIERGSVG</sequence>
<dbReference type="InterPro" id="IPR009057">
    <property type="entry name" value="Homeodomain-like_sf"/>
</dbReference>
<dbReference type="Gene3D" id="1.10.10.60">
    <property type="entry name" value="Homeodomain-like"/>
    <property type="match status" value="2"/>
</dbReference>
<dbReference type="PANTHER" id="PTHR43280:SF2">
    <property type="entry name" value="HTH-TYPE TRANSCRIPTIONAL REGULATOR EXSA"/>
    <property type="match status" value="1"/>
</dbReference>
<accession>A0A2V3XWK0</accession>
<dbReference type="PRINTS" id="PR00032">
    <property type="entry name" value="HTHARAC"/>
</dbReference>
<dbReference type="PROSITE" id="PS50110">
    <property type="entry name" value="RESPONSE_REGULATORY"/>
    <property type="match status" value="1"/>
</dbReference>
<feature type="domain" description="HTH araC/xylS-type" evidence="7">
    <location>
        <begin position="393"/>
        <end position="492"/>
    </location>
</feature>
<evidence type="ECO:0000259" key="7">
    <source>
        <dbReference type="PROSITE" id="PS01124"/>
    </source>
</evidence>
<dbReference type="InterPro" id="IPR001789">
    <property type="entry name" value="Sig_transdc_resp-reg_receiver"/>
</dbReference>
<keyword evidence="2" id="KW-0805">Transcription regulation</keyword>
<dbReference type="Pfam" id="PF00072">
    <property type="entry name" value="Response_reg"/>
    <property type="match status" value="1"/>
</dbReference>
<dbReference type="SMART" id="SM00448">
    <property type="entry name" value="REC"/>
    <property type="match status" value="1"/>
</dbReference>
<evidence type="ECO:0000256" key="4">
    <source>
        <dbReference type="ARBA" id="ARBA00023163"/>
    </source>
</evidence>
<dbReference type="SUPFAM" id="SSF52172">
    <property type="entry name" value="CheY-like"/>
    <property type="match status" value="1"/>
</dbReference>
<dbReference type="GeneID" id="86064670"/>
<dbReference type="Pfam" id="PF12833">
    <property type="entry name" value="HTH_18"/>
    <property type="match status" value="1"/>
</dbReference>
<evidence type="ECO:0000256" key="1">
    <source>
        <dbReference type="ARBA" id="ARBA00018672"/>
    </source>
</evidence>
<keyword evidence="4" id="KW-0804">Transcription</keyword>
<gene>
    <name evidence="9" type="ORF">DFR60_1246</name>
</gene>
<dbReference type="SUPFAM" id="SSF46689">
    <property type="entry name" value="Homeodomain-like"/>
    <property type="match status" value="2"/>
</dbReference>
<feature type="domain" description="Response regulatory" evidence="8">
    <location>
        <begin position="3"/>
        <end position="120"/>
    </location>
</feature>
<dbReference type="GO" id="GO:0043565">
    <property type="term" value="F:sequence-specific DNA binding"/>
    <property type="evidence" value="ECO:0007669"/>
    <property type="project" value="InterPro"/>
</dbReference>
<evidence type="ECO:0000256" key="2">
    <source>
        <dbReference type="ARBA" id="ARBA00023015"/>
    </source>
</evidence>
<dbReference type="AlphaFoldDB" id="A0A2V3XWK0"/>
<keyword evidence="6" id="KW-0597">Phosphoprotein</keyword>
<dbReference type="PROSITE" id="PS00041">
    <property type="entry name" value="HTH_ARAC_FAMILY_1"/>
    <property type="match status" value="1"/>
</dbReference>
<organism evidence="9 10">
    <name type="scientific">Hungatella effluvii</name>
    <dbReference type="NCBI Taxonomy" id="1096246"/>
    <lineage>
        <taxon>Bacteria</taxon>
        <taxon>Bacillati</taxon>
        <taxon>Bacillota</taxon>
        <taxon>Clostridia</taxon>
        <taxon>Lachnospirales</taxon>
        <taxon>Lachnospiraceae</taxon>
        <taxon>Hungatella</taxon>
    </lineage>
</organism>
<comment type="caution">
    <text evidence="9">The sequence shown here is derived from an EMBL/GenBank/DDBJ whole genome shotgun (WGS) entry which is preliminary data.</text>
</comment>
<evidence type="ECO:0000256" key="6">
    <source>
        <dbReference type="PROSITE-ProRule" id="PRU00169"/>
    </source>
</evidence>
<evidence type="ECO:0000313" key="10">
    <source>
        <dbReference type="Proteomes" id="UP000248057"/>
    </source>
</evidence>
<dbReference type="PROSITE" id="PS01124">
    <property type="entry name" value="HTH_ARAC_FAMILY_2"/>
    <property type="match status" value="1"/>
</dbReference>
<dbReference type="GO" id="GO:0000160">
    <property type="term" value="P:phosphorelay signal transduction system"/>
    <property type="evidence" value="ECO:0007669"/>
    <property type="project" value="InterPro"/>
</dbReference>
<dbReference type="InterPro" id="IPR011006">
    <property type="entry name" value="CheY-like_superfamily"/>
</dbReference>
<dbReference type="SMART" id="SM00342">
    <property type="entry name" value="HTH_ARAC"/>
    <property type="match status" value="1"/>
</dbReference>
<keyword evidence="10" id="KW-1185">Reference proteome</keyword>
<dbReference type="EMBL" id="QJKD01000024">
    <property type="protein sequence ID" value="PXX45551.1"/>
    <property type="molecule type" value="Genomic_DNA"/>
</dbReference>
<dbReference type="PANTHER" id="PTHR43280">
    <property type="entry name" value="ARAC-FAMILY TRANSCRIPTIONAL REGULATOR"/>
    <property type="match status" value="1"/>
</dbReference>
<protein>
    <recommendedName>
        <fullName evidence="1">Stage 0 sporulation protein A homolog</fullName>
    </recommendedName>
</protein>
<dbReference type="CDD" id="cd17536">
    <property type="entry name" value="REC_YesN-like"/>
    <property type="match status" value="1"/>
</dbReference>
<comment type="function">
    <text evidence="5">May play the central regulatory role in sporulation. It may be an element of the effector pathway responsible for the activation of sporulation genes in response to nutritional stress. Spo0A may act in concert with spo0H (a sigma factor) to control the expression of some genes that are critical to the sporulation process.</text>
</comment>
<name>A0A2V3XWK0_9FIRM</name>
<dbReference type="InterPro" id="IPR018060">
    <property type="entry name" value="HTH_AraC"/>
</dbReference>
<proteinExistence type="predicted"/>
<dbReference type="GO" id="GO:0003700">
    <property type="term" value="F:DNA-binding transcription factor activity"/>
    <property type="evidence" value="ECO:0007669"/>
    <property type="project" value="InterPro"/>
</dbReference>
<evidence type="ECO:0000259" key="8">
    <source>
        <dbReference type="PROSITE" id="PS50110"/>
    </source>
</evidence>
<dbReference type="Proteomes" id="UP000248057">
    <property type="component" value="Unassembled WGS sequence"/>
</dbReference>
<evidence type="ECO:0000256" key="3">
    <source>
        <dbReference type="ARBA" id="ARBA00023125"/>
    </source>
</evidence>